<name>A0A7V6A4N4_9BACT</name>
<evidence type="ECO:0000313" key="3">
    <source>
        <dbReference type="EMBL" id="HHS29803.1"/>
    </source>
</evidence>
<evidence type="ECO:0000256" key="2">
    <source>
        <dbReference type="SAM" id="MobiDB-lite"/>
    </source>
</evidence>
<dbReference type="AlphaFoldDB" id="A0A7V6A4N4"/>
<feature type="region of interest" description="Disordered" evidence="2">
    <location>
        <begin position="304"/>
        <end position="343"/>
    </location>
</feature>
<gene>
    <name evidence="3" type="ORF">ENV52_08900</name>
</gene>
<proteinExistence type="predicted"/>
<feature type="compositionally biased region" description="Low complexity" evidence="2">
    <location>
        <begin position="332"/>
        <end position="342"/>
    </location>
</feature>
<protein>
    <submittedName>
        <fullName evidence="3">Uncharacterized protein</fullName>
    </submittedName>
</protein>
<dbReference type="EMBL" id="DTGR01000141">
    <property type="protein sequence ID" value="HHS29803.1"/>
    <property type="molecule type" value="Genomic_DNA"/>
</dbReference>
<reference evidence="3" key="1">
    <citation type="journal article" date="2020" name="mSystems">
        <title>Genome- and Community-Level Interaction Insights into Carbon Utilization and Element Cycling Functions of Hydrothermarchaeota in Hydrothermal Sediment.</title>
        <authorList>
            <person name="Zhou Z."/>
            <person name="Liu Y."/>
            <person name="Xu W."/>
            <person name="Pan J."/>
            <person name="Luo Z.H."/>
            <person name="Li M."/>
        </authorList>
    </citation>
    <scope>NUCLEOTIDE SEQUENCE [LARGE SCALE GENOMIC DNA]</scope>
    <source>
        <strain evidence="3">SpSt-767</strain>
    </source>
</reference>
<feature type="coiled-coil region" evidence="1">
    <location>
        <begin position="360"/>
        <end position="387"/>
    </location>
</feature>
<keyword evidence="1" id="KW-0175">Coiled coil</keyword>
<sequence>MIEEIRKIRGKEVPRNAQKAPADFQVRVGEEELGRIFHLRDGLEQTELLIQHAERYRDLHWVMEAQGEGVDLLDFSQSPDIWGERLMTMALAGLEVSLRIKTGLPSRLLVLETPRGRTLLDTYGDWRSPCRAQAGGDWEQHYFALSPATRVPVLGEVEDFHVRIYGQGGFAPAPPSRRSEDGAFWTWLAPPWELPPGPPQPPLWEFLDDFGLLREAGELDPAAQVLPWDQVYALISHHADLVRTLLTPTLSVPAYYREVAHQARQAGINDPNVLLALLWHAPQGDARNSPARLNFIKDLATAAKPDADSGQMTSPPGPPPDNLAQEVRRSAPDPAAKSPSPANDLVEFMENRVILDRSRYESMVYELAELNARAEALQRRLDEWERRRCQDSQAPPATAALGSIGILQASEMTTKEFPFAPPVWSLPPGVKKKPLSSLKTVVQEFLKNNTDLAADDESVRMLQFCLRNYIDLNPELNCLPLGEKLEMAGKMAREFMTQVSHRGV</sequence>
<organism evidence="3">
    <name type="scientific">Desulfobacca acetoxidans</name>
    <dbReference type="NCBI Taxonomy" id="60893"/>
    <lineage>
        <taxon>Bacteria</taxon>
        <taxon>Pseudomonadati</taxon>
        <taxon>Thermodesulfobacteriota</taxon>
        <taxon>Desulfobaccia</taxon>
        <taxon>Desulfobaccales</taxon>
        <taxon>Desulfobaccaceae</taxon>
        <taxon>Desulfobacca</taxon>
    </lineage>
</organism>
<evidence type="ECO:0000256" key="1">
    <source>
        <dbReference type="SAM" id="Coils"/>
    </source>
</evidence>
<comment type="caution">
    <text evidence="3">The sequence shown here is derived from an EMBL/GenBank/DDBJ whole genome shotgun (WGS) entry which is preliminary data.</text>
</comment>
<accession>A0A7V6A4N4</accession>